<proteinExistence type="inferred from homology"/>
<dbReference type="AlphaFoldDB" id="A0A1H1DGC6"/>
<accession>A0A1H1DGC6</accession>
<organism evidence="7 8">
    <name type="scientific">Halopelagius longus</name>
    <dbReference type="NCBI Taxonomy" id="1236180"/>
    <lineage>
        <taxon>Archaea</taxon>
        <taxon>Methanobacteriati</taxon>
        <taxon>Methanobacteriota</taxon>
        <taxon>Stenosarchaea group</taxon>
        <taxon>Halobacteria</taxon>
        <taxon>Halobacteriales</taxon>
        <taxon>Haloferacaceae</taxon>
    </lineage>
</organism>
<dbReference type="PANTHER" id="PTHR39087:SF2">
    <property type="entry name" value="UPF0104 MEMBRANE PROTEIN MJ1595"/>
    <property type="match status" value="1"/>
</dbReference>
<evidence type="ECO:0000256" key="6">
    <source>
        <dbReference type="ARBA" id="ARBA00023136"/>
    </source>
</evidence>
<comment type="similarity">
    <text evidence="2">Belongs to the UPF0104 family.</text>
</comment>
<evidence type="ECO:0000256" key="2">
    <source>
        <dbReference type="ARBA" id="ARBA00011061"/>
    </source>
</evidence>
<evidence type="ECO:0000256" key="5">
    <source>
        <dbReference type="ARBA" id="ARBA00022989"/>
    </source>
</evidence>
<evidence type="ECO:0000313" key="8">
    <source>
        <dbReference type="Proteomes" id="UP000199289"/>
    </source>
</evidence>
<dbReference type="GO" id="GO:0005886">
    <property type="term" value="C:plasma membrane"/>
    <property type="evidence" value="ECO:0007669"/>
    <property type="project" value="UniProtKB-SubCell"/>
</dbReference>
<name>A0A1H1DGC6_9EURY</name>
<keyword evidence="3" id="KW-1003">Cell membrane</keyword>
<dbReference type="Pfam" id="PF03706">
    <property type="entry name" value="LPG_synthase_TM"/>
    <property type="match status" value="1"/>
</dbReference>
<comment type="subcellular location">
    <subcellularLocation>
        <location evidence="1">Cell membrane</location>
        <topology evidence="1">Multi-pass membrane protein</topology>
    </subcellularLocation>
</comment>
<protein>
    <submittedName>
        <fullName evidence="7">Uncharacterized protein</fullName>
    </submittedName>
</protein>
<reference evidence="8" key="1">
    <citation type="submission" date="2016-10" db="EMBL/GenBank/DDBJ databases">
        <authorList>
            <person name="Varghese N."/>
            <person name="Submissions S."/>
        </authorList>
    </citation>
    <scope>NUCLEOTIDE SEQUENCE [LARGE SCALE GENOMIC DNA]</scope>
    <source>
        <strain evidence="8">CGMCC 1.12397</strain>
    </source>
</reference>
<dbReference type="NCBIfam" id="TIGR00374">
    <property type="entry name" value="flippase-like domain"/>
    <property type="match status" value="1"/>
</dbReference>
<dbReference type="EMBL" id="FNKQ01000003">
    <property type="protein sequence ID" value="SDQ75492.1"/>
    <property type="molecule type" value="Genomic_DNA"/>
</dbReference>
<gene>
    <name evidence="7" type="ORF">SAMN05216278_2399</name>
</gene>
<dbReference type="RefSeq" id="WP_245698884.1">
    <property type="nucleotide sequence ID" value="NZ_FNKQ01000003.1"/>
</dbReference>
<evidence type="ECO:0000256" key="1">
    <source>
        <dbReference type="ARBA" id="ARBA00004651"/>
    </source>
</evidence>
<sequence>MDTPGVATYTRLRPAARAAIGLALAVVVLAVFVWFTGGVAVLRAISRADPGLVAVGSGAGVAAILSWGEALRRALGGTRPIGGLKYRLTYLSGDFARQVLPMGRLSGSAIIAYAVSRPFDYEYEEGLAAVTVTDLLNLVSAISLSTLGLATVFLRADVGDVRTFLGGLTGALVVAVGVVALVTRRRRVVERAVTAVSGGIHRGAARLGVESVAAAFEPESMRYRVESYFGALDAVAGDRRRVVATASFVAVGWMAFAASLTAAAAALGVGVPFAAALFVAPAAGLVGWSPLPGGAGGVEVAVTAGLVAVAGVSVESGAAVALLYRVCSYWVVVAVDALATGLLTAIEAN</sequence>
<dbReference type="Proteomes" id="UP000199289">
    <property type="component" value="Unassembled WGS sequence"/>
</dbReference>
<dbReference type="InterPro" id="IPR022791">
    <property type="entry name" value="L-PG_synthase/AglD"/>
</dbReference>
<evidence type="ECO:0000256" key="4">
    <source>
        <dbReference type="ARBA" id="ARBA00022692"/>
    </source>
</evidence>
<evidence type="ECO:0000313" key="7">
    <source>
        <dbReference type="EMBL" id="SDQ75492.1"/>
    </source>
</evidence>
<keyword evidence="4" id="KW-0812">Transmembrane</keyword>
<keyword evidence="6" id="KW-0472">Membrane</keyword>
<dbReference type="PANTHER" id="PTHR39087">
    <property type="entry name" value="UPF0104 MEMBRANE PROTEIN MJ1595"/>
    <property type="match status" value="1"/>
</dbReference>
<keyword evidence="5" id="KW-1133">Transmembrane helix</keyword>
<evidence type="ECO:0000256" key="3">
    <source>
        <dbReference type="ARBA" id="ARBA00022475"/>
    </source>
</evidence>